<dbReference type="RefSeq" id="WP_176268018.1">
    <property type="nucleotide sequence ID" value="NZ_JABWGV010000004.1"/>
</dbReference>
<reference evidence="3 4" key="1">
    <citation type="submission" date="2020-06" db="EMBL/GenBank/DDBJ databases">
        <title>Altererythrobacter sp. HHU K3-1.</title>
        <authorList>
            <person name="Zhang D."/>
            <person name="Xue H."/>
        </authorList>
    </citation>
    <scope>NUCLEOTIDE SEQUENCE [LARGE SCALE GENOMIC DNA]</scope>
    <source>
        <strain evidence="3 4">HHU K3-1</strain>
    </source>
</reference>
<evidence type="ECO:0000259" key="2">
    <source>
        <dbReference type="PROSITE" id="PS50003"/>
    </source>
</evidence>
<evidence type="ECO:0000313" key="3">
    <source>
        <dbReference type="EMBL" id="NVD45723.1"/>
    </source>
</evidence>
<feature type="domain" description="PH" evidence="2">
    <location>
        <begin position="1"/>
        <end position="40"/>
    </location>
</feature>
<keyword evidence="4" id="KW-1185">Reference proteome</keyword>
<evidence type="ECO:0000313" key="4">
    <source>
        <dbReference type="Proteomes" id="UP000561438"/>
    </source>
</evidence>
<evidence type="ECO:0000256" key="1">
    <source>
        <dbReference type="SAM" id="Coils"/>
    </source>
</evidence>
<accession>A0A850H7E8</accession>
<dbReference type="PROSITE" id="PS50003">
    <property type="entry name" value="PH_DOMAIN"/>
    <property type="match status" value="1"/>
</dbReference>
<keyword evidence="1" id="KW-0175">Coiled coil</keyword>
<name>A0A850H7E8_9SPHN</name>
<gene>
    <name evidence="3" type="ORF">HUV48_11960</name>
</gene>
<protein>
    <recommendedName>
        <fullName evidence="2">PH domain-containing protein</fullName>
    </recommendedName>
</protein>
<dbReference type="EMBL" id="JABWGV010000004">
    <property type="protein sequence ID" value="NVD45723.1"/>
    <property type="molecule type" value="Genomic_DNA"/>
</dbReference>
<dbReference type="AlphaFoldDB" id="A0A850H7E8"/>
<comment type="caution">
    <text evidence="3">The sequence shown here is derived from an EMBL/GenBank/DDBJ whole genome shotgun (WGS) entry which is preliminary data.</text>
</comment>
<proteinExistence type="predicted"/>
<dbReference type="InterPro" id="IPR001849">
    <property type="entry name" value="PH_domain"/>
</dbReference>
<organism evidence="3 4">
    <name type="scientific">Qipengyuania atrilutea</name>
    <dbReference type="NCBI Taxonomy" id="2744473"/>
    <lineage>
        <taxon>Bacteria</taxon>
        <taxon>Pseudomonadati</taxon>
        <taxon>Pseudomonadota</taxon>
        <taxon>Alphaproteobacteria</taxon>
        <taxon>Sphingomonadales</taxon>
        <taxon>Erythrobacteraceae</taxon>
        <taxon>Qipengyuania</taxon>
    </lineage>
</organism>
<feature type="coiled-coil region" evidence="1">
    <location>
        <begin position="98"/>
        <end position="128"/>
    </location>
</feature>
<sequence length="143" mass="16149">MQVYYERTEVEDELDREMVAAETDIDILKTWFKALKDTSFDLHTQIASVKLVNPDAALGMARKLGYIHIAMSWVTRRIADLGEETPEDAMSKKYRTLKHHLTCANQQLEKKNKQLKELRAKLAELKAVPCDSDASLAENGAAG</sequence>
<dbReference type="Proteomes" id="UP000561438">
    <property type="component" value="Unassembled WGS sequence"/>
</dbReference>